<dbReference type="Proteomes" id="UP000092659">
    <property type="component" value="Chromosome"/>
</dbReference>
<dbReference type="GO" id="GO:0016787">
    <property type="term" value="F:hydrolase activity"/>
    <property type="evidence" value="ECO:0007669"/>
    <property type="project" value="UniProtKB-KW"/>
</dbReference>
<dbReference type="RefSeq" id="WP_067300572.1">
    <property type="nucleotide sequence ID" value="NZ_CP016279.1"/>
</dbReference>
<evidence type="ECO:0000313" key="4">
    <source>
        <dbReference type="Proteomes" id="UP000092659"/>
    </source>
</evidence>
<sequence length="356" mass="37050">MCDDHGHSVAEAAWSAPRAAEGPAVDPVTLPDVDEVRVTTMVDNTFDALLASAEGVTRAPMGAGRTAARQFAGGEALAGLRAEHGFSALVTVQSGNASSTLLFDTGASPDGLAVNAERLGIDVGDLQGVVLSHGHFDHAGGFDGLARLRGRSGLPLTVHPAVWTRRRLALPAGQALEMPTLSRGALEREGFEVIERRQPSLLAGGILITGEVDRVTEFEHGMPKAHQAWDGNGWRHDPAVIDDQALVINVRGRGLVIITGCGHAGVVNIIRHAMRLTGVSKLLALIGGFHLSGPAFEPVIGPTVAALTELAPELIVPGHCTGWRAQHTLAAALPDAWVQTSVGTTVTLTAPQAGHA</sequence>
<dbReference type="STRING" id="68214.AVL59_07380"/>
<reference evidence="3 5" key="2">
    <citation type="submission" date="2021-03" db="EMBL/GenBank/DDBJ databases">
        <title>Genomic Encyclopedia of Type Strains, Phase IV (KMG-IV): sequencing the most valuable type-strain genomes for metagenomic binning, comparative biology and taxonomic classification.</title>
        <authorList>
            <person name="Goeker M."/>
        </authorList>
    </citation>
    <scope>NUCLEOTIDE SEQUENCE [LARGE SCALE GENOMIC DNA]</scope>
    <source>
        <strain evidence="3 5">DSM 40499</strain>
    </source>
</reference>
<dbReference type="PANTHER" id="PTHR13754:SF13">
    <property type="entry name" value="METALLO-BETA-LACTAMASE SUPERFAMILY PROTEIN (AFU_ORTHOLOGUE AFUA_3G07630)"/>
    <property type="match status" value="1"/>
</dbReference>
<gene>
    <name evidence="2" type="ORF">AVL59_07380</name>
    <name evidence="3" type="ORF">J2Z21_006114</name>
</gene>
<dbReference type="InterPro" id="IPR036866">
    <property type="entry name" value="RibonucZ/Hydroxyglut_hydro"/>
</dbReference>
<dbReference type="Pfam" id="PF00753">
    <property type="entry name" value="Lactamase_B"/>
    <property type="match status" value="1"/>
</dbReference>
<dbReference type="EC" id="2.5.1.105" evidence="3"/>
<dbReference type="Gene3D" id="3.60.15.10">
    <property type="entry name" value="Ribonuclease Z/Hydroxyacylglutathione hydrolase-like"/>
    <property type="match status" value="1"/>
</dbReference>
<dbReference type="GO" id="GO:0102041">
    <property type="term" value="F:7,8-dihydropterin-6-yl-methyl-4-(beta-D-ribofuranosyl)aminobenzene 5'-phosphate synthase"/>
    <property type="evidence" value="ECO:0007669"/>
    <property type="project" value="UniProtKB-EC"/>
</dbReference>
<dbReference type="InterPro" id="IPR052926">
    <property type="entry name" value="Metallo-beta-lactamase_dom"/>
</dbReference>
<dbReference type="InterPro" id="IPR001279">
    <property type="entry name" value="Metallo-B-lactamas"/>
</dbReference>
<evidence type="ECO:0000313" key="2">
    <source>
        <dbReference type="EMBL" id="ANP49443.1"/>
    </source>
</evidence>
<name>A0A1B1AS98_9ACTN</name>
<reference evidence="2 4" key="1">
    <citation type="submission" date="2016-06" db="EMBL/GenBank/DDBJ databases">
        <title>Complete genome sequence of Streptomyces griseochromogenes ATCC 14511, the Blasticidin S producer.</title>
        <authorList>
            <person name="Wu L."/>
        </authorList>
    </citation>
    <scope>NUCLEOTIDE SEQUENCE [LARGE SCALE GENOMIC DNA]</scope>
    <source>
        <strain evidence="2 4">ATCC 14511</strain>
    </source>
</reference>
<keyword evidence="3" id="KW-0808">Transferase</keyword>
<keyword evidence="2" id="KW-0378">Hydrolase</keyword>
<feature type="domain" description="Metallo-beta-lactamase" evidence="1">
    <location>
        <begin position="96"/>
        <end position="150"/>
    </location>
</feature>
<dbReference type="KEGG" id="sgs:AVL59_07380"/>
<protein>
    <submittedName>
        <fullName evidence="3">7, 8-dihydropterin-6-yl-methyl-4-(Beta-D-ribofuranosyl)aminobenzene 5'-phosphate synthase</fullName>
        <ecNumber evidence="3">2.5.1.105</ecNumber>
    </submittedName>
    <submittedName>
        <fullName evidence="2">MBL fold metallo-hydrolase</fullName>
    </submittedName>
</protein>
<evidence type="ECO:0000313" key="3">
    <source>
        <dbReference type="EMBL" id="MBP2053123.1"/>
    </source>
</evidence>
<proteinExistence type="predicted"/>
<dbReference type="CDD" id="cd07713">
    <property type="entry name" value="DHPS-like_MBL-fold"/>
    <property type="match status" value="1"/>
</dbReference>
<dbReference type="AlphaFoldDB" id="A0A1B1AS98"/>
<dbReference type="Proteomes" id="UP001519309">
    <property type="component" value="Unassembled WGS sequence"/>
</dbReference>
<organism evidence="2 4">
    <name type="scientific">Streptomyces griseochromogenes</name>
    <dbReference type="NCBI Taxonomy" id="68214"/>
    <lineage>
        <taxon>Bacteria</taxon>
        <taxon>Bacillati</taxon>
        <taxon>Actinomycetota</taxon>
        <taxon>Actinomycetes</taxon>
        <taxon>Kitasatosporales</taxon>
        <taxon>Streptomycetaceae</taxon>
        <taxon>Streptomyces</taxon>
    </lineage>
</organism>
<dbReference type="EMBL" id="JAGGLP010000014">
    <property type="protein sequence ID" value="MBP2053123.1"/>
    <property type="molecule type" value="Genomic_DNA"/>
</dbReference>
<dbReference type="PANTHER" id="PTHR13754">
    <property type="entry name" value="METALLO-BETA-LACTAMASE SUPERFAMILY PROTEIN"/>
    <property type="match status" value="1"/>
</dbReference>
<evidence type="ECO:0000313" key="5">
    <source>
        <dbReference type="Proteomes" id="UP001519309"/>
    </source>
</evidence>
<accession>A0A1B1AS98</accession>
<dbReference type="InterPro" id="IPR041712">
    <property type="entry name" value="DHPS-like_MBL-fold"/>
</dbReference>
<keyword evidence="5" id="KW-1185">Reference proteome</keyword>
<evidence type="ECO:0000259" key="1">
    <source>
        <dbReference type="Pfam" id="PF00753"/>
    </source>
</evidence>
<dbReference type="EMBL" id="CP016279">
    <property type="protein sequence ID" value="ANP49443.1"/>
    <property type="molecule type" value="Genomic_DNA"/>
</dbReference>
<dbReference type="SUPFAM" id="SSF56281">
    <property type="entry name" value="Metallo-hydrolase/oxidoreductase"/>
    <property type="match status" value="1"/>
</dbReference>
<dbReference type="OrthoDB" id="2971563at2"/>